<gene>
    <name evidence="4" type="ORF">BV95_01778</name>
</gene>
<accession>A0A081RFD3</accession>
<dbReference type="InterPro" id="IPR002347">
    <property type="entry name" value="SDR_fam"/>
</dbReference>
<comment type="caution">
    <text evidence="4">The sequence shown here is derived from an EMBL/GenBank/DDBJ whole genome shotgun (WGS) entry which is preliminary data.</text>
</comment>
<dbReference type="Proteomes" id="UP000028411">
    <property type="component" value="Unassembled WGS sequence"/>
</dbReference>
<dbReference type="GO" id="GO:0016616">
    <property type="term" value="F:oxidoreductase activity, acting on the CH-OH group of donors, NAD or NADP as acceptor"/>
    <property type="evidence" value="ECO:0007669"/>
    <property type="project" value="TreeGrafter"/>
</dbReference>
<dbReference type="PATRIC" id="fig|46429.4.peg.1746"/>
<dbReference type="eggNOG" id="COG1028">
    <property type="taxonomic scope" value="Bacteria"/>
</dbReference>
<name>A0A081RFD3_SPHCR</name>
<evidence type="ECO:0000313" key="5">
    <source>
        <dbReference type="Proteomes" id="UP000028411"/>
    </source>
</evidence>
<dbReference type="GO" id="GO:0006633">
    <property type="term" value="P:fatty acid biosynthetic process"/>
    <property type="evidence" value="ECO:0007669"/>
    <property type="project" value="TreeGrafter"/>
</dbReference>
<protein>
    <submittedName>
        <fullName evidence="4">Short-chain dehydrogenase/reductase</fullName>
    </submittedName>
</protein>
<dbReference type="PANTHER" id="PTHR42760:SF133">
    <property type="entry name" value="3-OXOACYL-[ACYL-CARRIER-PROTEIN] REDUCTASE"/>
    <property type="match status" value="1"/>
</dbReference>
<dbReference type="SUPFAM" id="SSF51735">
    <property type="entry name" value="NAD(P)-binding Rossmann-fold domains"/>
    <property type="match status" value="1"/>
</dbReference>
<dbReference type="InterPro" id="IPR036291">
    <property type="entry name" value="NAD(P)-bd_dom_sf"/>
</dbReference>
<proteinExistence type="inferred from homology"/>
<dbReference type="AlphaFoldDB" id="A0A081RFD3"/>
<dbReference type="PANTHER" id="PTHR42760">
    <property type="entry name" value="SHORT-CHAIN DEHYDROGENASES/REDUCTASES FAMILY MEMBER"/>
    <property type="match status" value="1"/>
</dbReference>
<dbReference type="RefSeq" id="WP_234703127.1">
    <property type="nucleotide sequence ID" value="NZ_JFHR01000016.1"/>
</dbReference>
<comment type="similarity">
    <text evidence="1 3">Belongs to the short-chain dehydrogenases/reductases (SDR) family.</text>
</comment>
<dbReference type="EMBL" id="JFHR01000016">
    <property type="protein sequence ID" value="KEQ53906.1"/>
    <property type="molecule type" value="Genomic_DNA"/>
</dbReference>
<dbReference type="PRINTS" id="PR00081">
    <property type="entry name" value="GDHRDH"/>
</dbReference>
<evidence type="ECO:0000256" key="3">
    <source>
        <dbReference type="RuleBase" id="RU000363"/>
    </source>
</evidence>
<evidence type="ECO:0000313" key="4">
    <source>
        <dbReference type="EMBL" id="KEQ53906.1"/>
    </source>
</evidence>
<dbReference type="CDD" id="cd05233">
    <property type="entry name" value="SDR_c"/>
    <property type="match status" value="1"/>
</dbReference>
<keyword evidence="2" id="KW-0560">Oxidoreductase</keyword>
<dbReference type="Gene3D" id="3.40.50.720">
    <property type="entry name" value="NAD(P)-binding Rossmann-like Domain"/>
    <property type="match status" value="1"/>
</dbReference>
<evidence type="ECO:0000256" key="2">
    <source>
        <dbReference type="ARBA" id="ARBA00023002"/>
    </source>
</evidence>
<organism evidence="4 5">
    <name type="scientific">Sphingobium chlorophenolicum</name>
    <dbReference type="NCBI Taxonomy" id="46429"/>
    <lineage>
        <taxon>Bacteria</taxon>
        <taxon>Pseudomonadati</taxon>
        <taxon>Pseudomonadota</taxon>
        <taxon>Alphaproteobacteria</taxon>
        <taxon>Sphingomonadales</taxon>
        <taxon>Sphingomonadaceae</taxon>
        <taxon>Sphingobium</taxon>
    </lineage>
</organism>
<evidence type="ECO:0000256" key="1">
    <source>
        <dbReference type="ARBA" id="ARBA00006484"/>
    </source>
</evidence>
<sequence length="287" mass="29815">MAEPLPRNGVYIVTGAAGGLGRAMTLGLLHAGARVVAGDLGTDRLDALETELATLGHGEQARLIHLDVCSEEATAAAVALALDAFGRLDGIINNAGIGQELVSNDYIFNPPPFWSVPPDIWRRIFDVNAIGPFLLARAAAGPMMAAGGGRIVNITTSLQSMLRRGMAPYAGSKAATEAHSLVMAQDLAGTGVTVNVLVPGGATDTRMVPQEIGLARSELLRPTIMVAPLLWLLSPDAAEVTGRRFVAARWDTSLDTAEAARIAGAPAAWEIPPDGQAIMPASFGAKP</sequence>
<reference evidence="4 5" key="1">
    <citation type="submission" date="2014-02" db="EMBL/GenBank/DDBJ databases">
        <title>Whole genome sequence of Sphingobium chlorophenolicum NBRC 16172.</title>
        <authorList>
            <person name="Gan H.M."/>
            <person name="Gan H.Y."/>
            <person name="Chew T.H."/>
            <person name="Savka M.A."/>
        </authorList>
    </citation>
    <scope>NUCLEOTIDE SEQUENCE [LARGE SCALE GENOMIC DNA]</scope>
    <source>
        <strain evidence="4 5">NBRC 16172</strain>
    </source>
</reference>
<dbReference type="PRINTS" id="PR00080">
    <property type="entry name" value="SDRFAMILY"/>
</dbReference>
<dbReference type="GO" id="GO:0048038">
    <property type="term" value="F:quinone binding"/>
    <property type="evidence" value="ECO:0007669"/>
    <property type="project" value="TreeGrafter"/>
</dbReference>
<dbReference type="Pfam" id="PF00106">
    <property type="entry name" value="adh_short"/>
    <property type="match status" value="1"/>
</dbReference>